<evidence type="ECO:0000313" key="4">
    <source>
        <dbReference type="Proteomes" id="UP001433088"/>
    </source>
</evidence>
<accession>A0ABV1CVT1</accession>
<sequence length="366" mass="40764">MIRYDRVAIHATKTDEGFIRDKPIVGRTGILEYRNPDGSTRREYRPPEEAFNVDSLNSLQGKPITMGHQGMVTSGNSNIIQPIGTVLSPGRQDNNNIVADVVIYQLPTEARELSCGYNLDLEETPGVTPNGQPYDAIQRHIRYNHVAVVPKGRAGIARLNMDGDQEMDFEGHQDTTGGTKTMKKVRLDNGIEYDAAPEVAVYVDQLREDHKKQKAEMDTLQAKYDAAVSDLKKVKEDAKQAEEKAKAAFDQAVSDRVAVLKRADAFGIKDAEKMTVQEVKKAVIKKAHGDDFDLENKSDEYINAAYDLVKDTKQETKAGKADGIASQVKTINQPKEKKNDDEDLAVAEAMEQLRKDEADAWMKEVK</sequence>
<evidence type="ECO:0000313" key="3">
    <source>
        <dbReference type="EMBL" id="MEQ2422255.1"/>
    </source>
</evidence>
<keyword evidence="4" id="KW-1185">Reference proteome</keyword>
<feature type="region of interest" description="Disordered" evidence="2">
    <location>
        <begin position="316"/>
        <end position="343"/>
    </location>
</feature>
<feature type="coiled-coil region" evidence="1">
    <location>
        <begin position="203"/>
        <end position="251"/>
    </location>
</feature>
<dbReference type="InterPro" id="IPR016913">
    <property type="entry name" value="UCP029215"/>
</dbReference>
<dbReference type="PIRSF" id="PIRSF029215">
    <property type="entry name" value="UCP029215"/>
    <property type="match status" value="1"/>
</dbReference>
<gene>
    <name evidence="3" type="ORF">WMO23_05855</name>
</gene>
<organism evidence="3 4">
    <name type="scientific">Megasphaera intestinihominis</name>
    <dbReference type="NCBI Taxonomy" id="3133159"/>
    <lineage>
        <taxon>Bacteria</taxon>
        <taxon>Bacillati</taxon>
        <taxon>Bacillota</taxon>
        <taxon>Negativicutes</taxon>
        <taxon>Veillonellales</taxon>
        <taxon>Veillonellaceae</taxon>
        <taxon>Megasphaera</taxon>
    </lineage>
</organism>
<evidence type="ECO:0000256" key="2">
    <source>
        <dbReference type="SAM" id="MobiDB-lite"/>
    </source>
</evidence>
<keyword evidence="1" id="KW-0175">Coiled coil</keyword>
<protein>
    <submittedName>
        <fullName evidence="3">DUF2213 domain-containing protein</fullName>
    </submittedName>
</protein>
<dbReference type="RefSeq" id="WP_349173482.1">
    <property type="nucleotide sequence ID" value="NZ_JBBMEU010000027.1"/>
</dbReference>
<comment type="caution">
    <text evidence="3">The sequence shown here is derived from an EMBL/GenBank/DDBJ whole genome shotgun (WGS) entry which is preliminary data.</text>
</comment>
<name>A0ABV1CVT1_9FIRM</name>
<dbReference type="Proteomes" id="UP001433088">
    <property type="component" value="Unassembled WGS sequence"/>
</dbReference>
<reference evidence="3 4" key="1">
    <citation type="submission" date="2024-03" db="EMBL/GenBank/DDBJ databases">
        <title>Human intestinal bacterial collection.</title>
        <authorList>
            <person name="Pauvert C."/>
            <person name="Hitch T.C.A."/>
            <person name="Clavel T."/>
        </authorList>
    </citation>
    <scope>NUCLEOTIDE SEQUENCE [LARGE SCALE GENOMIC DNA]</scope>
    <source>
        <strain evidence="3 4">CLA-AA-H81</strain>
    </source>
</reference>
<dbReference type="Pfam" id="PF09979">
    <property type="entry name" value="DUF2213"/>
    <property type="match status" value="1"/>
</dbReference>
<dbReference type="EMBL" id="JBBMEU010000027">
    <property type="protein sequence ID" value="MEQ2422255.1"/>
    <property type="molecule type" value="Genomic_DNA"/>
</dbReference>
<proteinExistence type="predicted"/>
<evidence type="ECO:0000256" key="1">
    <source>
        <dbReference type="SAM" id="Coils"/>
    </source>
</evidence>